<feature type="transmembrane region" description="Helical" evidence="7">
    <location>
        <begin position="28"/>
        <end position="49"/>
    </location>
</feature>
<feature type="transmembrane region" description="Helical" evidence="7">
    <location>
        <begin position="84"/>
        <end position="102"/>
    </location>
</feature>
<keyword evidence="5 7" id="KW-0472">Membrane</keyword>
<dbReference type="Gene3D" id="1.10.3730.20">
    <property type="match status" value="1"/>
</dbReference>
<gene>
    <name evidence="8" type="ORF">HPU229334_06645</name>
</gene>
<evidence type="ECO:0000256" key="3">
    <source>
        <dbReference type="ARBA" id="ARBA00022692"/>
    </source>
</evidence>
<keyword evidence="2" id="KW-1003">Cell membrane</keyword>
<dbReference type="STRING" id="35818.HPU229336_01895"/>
<dbReference type="RefSeq" id="WP_005021777.1">
    <property type="nucleotide sequence ID" value="NZ_CABKNZ010000043.1"/>
</dbReference>
<name>A0A0N1EBA3_9HELI</name>
<protein>
    <submittedName>
        <fullName evidence="8">Quaternary ammonium compound resistance protein</fullName>
    </submittedName>
</protein>
<dbReference type="GO" id="GO:0022857">
    <property type="term" value="F:transmembrane transporter activity"/>
    <property type="evidence" value="ECO:0007669"/>
    <property type="project" value="InterPro"/>
</dbReference>
<dbReference type="GO" id="GO:0005886">
    <property type="term" value="C:plasma membrane"/>
    <property type="evidence" value="ECO:0007669"/>
    <property type="project" value="UniProtKB-SubCell"/>
</dbReference>
<organism evidence="8 9">
    <name type="scientific">Helicobacter pullorum</name>
    <dbReference type="NCBI Taxonomy" id="35818"/>
    <lineage>
        <taxon>Bacteria</taxon>
        <taxon>Pseudomonadati</taxon>
        <taxon>Campylobacterota</taxon>
        <taxon>Epsilonproteobacteria</taxon>
        <taxon>Campylobacterales</taxon>
        <taxon>Helicobacteraceae</taxon>
        <taxon>Helicobacter</taxon>
    </lineage>
</organism>
<dbReference type="InterPro" id="IPR037185">
    <property type="entry name" value="EmrE-like"/>
</dbReference>
<dbReference type="PATRIC" id="fig|35818.11.peg.1312"/>
<dbReference type="GeneID" id="93195729"/>
<keyword evidence="3 6" id="KW-0812">Transmembrane</keyword>
<keyword evidence="4 7" id="KW-1133">Transmembrane helix</keyword>
<comment type="subcellular location">
    <subcellularLocation>
        <location evidence="1 6">Cell membrane</location>
        <topology evidence="1 6">Multi-pass membrane protein</topology>
    </subcellularLocation>
</comment>
<evidence type="ECO:0000256" key="2">
    <source>
        <dbReference type="ARBA" id="ARBA00022475"/>
    </source>
</evidence>
<evidence type="ECO:0000313" key="9">
    <source>
        <dbReference type="Proteomes" id="UP000037997"/>
    </source>
</evidence>
<evidence type="ECO:0000313" key="8">
    <source>
        <dbReference type="EMBL" id="KPH55730.1"/>
    </source>
</evidence>
<evidence type="ECO:0000256" key="6">
    <source>
        <dbReference type="RuleBase" id="RU003942"/>
    </source>
</evidence>
<evidence type="ECO:0000256" key="4">
    <source>
        <dbReference type="ARBA" id="ARBA00022989"/>
    </source>
</evidence>
<comment type="similarity">
    <text evidence="6">Belongs to the drug/metabolite transporter (DMT) superfamily. Small multidrug resistance (SMR) (TC 2.A.7.1) family.</text>
</comment>
<dbReference type="PANTHER" id="PTHR30561">
    <property type="entry name" value="SMR FAMILY PROTON-DEPENDENT DRUG EFFLUX TRANSPORTER SUGE"/>
    <property type="match status" value="1"/>
</dbReference>
<evidence type="ECO:0000256" key="7">
    <source>
        <dbReference type="SAM" id="Phobius"/>
    </source>
</evidence>
<dbReference type="AlphaFoldDB" id="A0A0N1EBA3"/>
<dbReference type="SUPFAM" id="SSF103481">
    <property type="entry name" value="Multidrug resistance efflux transporter EmrE"/>
    <property type="match status" value="1"/>
</dbReference>
<feature type="transmembrane region" description="Helical" evidence="7">
    <location>
        <begin position="5"/>
        <end position="22"/>
    </location>
</feature>
<dbReference type="InterPro" id="IPR000390">
    <property type="entry name" value="Small_drug/metabolite_transptr"/>
</dbReference>
<dbReference type="InterPro" id="IPR045324">
    <property type="entry name" value="Small_multidrug_res"/>
</dbReference>
<dbReference type="PANTHER" id="PTHR30561:SF7">
    <property type="entry name" value="GUANIDINIUM EFFLUX SYSTEM SUBUNIT GDNC-RELATED"/>
    <property type="match status" value="1"/>
</dbReference>
<feature type="transmembrane region" description="Helical" evidence="7">
    <location>
        <begin position="56"/>
        <end position="78"/>
    </location>
</feature>
<dbReference type="Proteomes" id="UP000037997">
    <property type="component" value="Unassembled WGS sequence"/>
</dbReference>
<dbReference type="Pfam" id="PF00893">
    <property type="entry name" value="Multi_Drug_Res"/>
    <property type="match status" value="1"/>
</dbReference>
<dbReference type="EMBL" id="JNOC01000034">
    <property type="protein sequence ID" value="KPH55730.1"/>
    <property type="molecule type" value="Genomic_DNA"/>
</dbReference>
<proteinExistence type="inferred from homology"/>
<reference evidence="8 9" key="1">
    <citation type="submission" date="2014-06" db="EMBL/GenBank/DDBJ databases">
        <title>Helicobacter pullorum isolates in fresh chicken meat - phenotypic and genotypic features.</title>
        <authorList>
            <person name="Borges V."/>
            <person name="Santos A."/>
            <person name="Correia C.B."/>
            <person name="Saraiva M."/>
            <person name="Menard A."/>
            <person name="Vieira L."/>
            <person name="Sampaio D.A."/>
            <person name="Gomes J.P."/>
            <person name="Oleastro M."/>
        </authorList>
    </citation>
    <scope>NUCLEOTIDE SEQUENCE [LARGE SCALE GENOMIC DNA]</scope>
    <source>
        <strain evidence="8 9">229334/12</strain>
    </source>
</reference>
<evidence type="ECO:0000256" key="1">
    <source>
        <dbReference type="ARBA" id="ARBA00004651"/>
    </source>
</evidence>
<sequence>MKLGWFCVILGGILEIFWVSGLKYSTSLLAYIITGILVFCSFSLMIIATKKIEVSIAYAVFVGIGAAGVALSEIVVFGASTSPLQLTFIALLILSVIGLKLASKENDKQELKVIQEFSHDLGIDTIAQKLETLESTQTKKDSK</sequence>
<evidence type="ECO:0000256" key="5">
    <source>
        <dbReference type="ARBA" id="ARBA00023136"/>
    </source>
</evidence>
<comment type="caution">
    <text evidence="8">The sequence shown here is derived from an EMBL/GenBank/DDBJ whole genome shotgun (WGS) entry which is preliminary data.</text>
</comment>
<accession>A0A0N1EBA3</accession>